<keyword evidence="3 5" id="KW-1133">Transmembrane helix</keyword>
<dbReference type="InParanoid" id="A0A0L0HB30"/>
<dbReference type="STRING" id="645134.A0A0L0HB30"/>
<protein>
    <recommendedName>
        <fullName evidence="6">Calcineurin-like phosphoesterase domain-containing protein</fullName>
    </recommendedName>
</protein>
<dbReference type="eggNOG" id="KOG3662">
    <property type="taxonomic scope" value="Eukaryota"/>
</dbReference>
<dbReference type="Gene3D" id="3.60.21.10">
    <property type="match status" value="1"/>
</dbReference>
<evidence type="ECO:0000313" key="7">
    <source>
        <dbReference type="EMBL" id="KNC97928.1"/>
    </source>
</evidence>
<dbReference type="SUPFAM" id="SSF56300">
    <property type="entry name" value="Metallo-dependent phosphatases"/>
    <property type="match status" value="1"/>
</dbReference>
<dbReference type="GO" id="GO:0016020">
    <property type="term" value="C:membrane"/>
    <property type="evidence" value="ECO:0007669"/>
    <property type="project" value="UniProtKB-SubCell"/>
</dbReference>
<sequence>MSSDFYEAQRLKRRRSAGMRPKTRNMYRAFLSVSRNLIRLSIYNPFVLLWIVNVFVCEVWLSRAYIGRCSWPASDQDGANPIRVVVIADPQLTDAYSYSQSGLGLALTQFYSDLYMKRNFKVLQSKLEPDVVVFLGDIMDGGREWADDQVFEEELQRVRRVFWIRSPKTRVLWVAGNHDIGFGNKVLPDAYARFRKTFGEPNYAVDLANFTVVALDTVSLSGTPGPIHYDKARTFLDSFKDPSQKSRVLLTHIPLFRSHDAGCGPGRRHPVIHQGAGYQYQNLVVETLSEEILTKIRPSIVLSGDDHDWCEYTHRVGGVESIEHTIATFSWMQGNHYPGFALLTLPQAGSPTLQACTLAPQLRIYIWYIFLAILTFLLLIPYSAYQIRRKSVSYVEIPLFGYNQLSGLPRRRSNVGERWKVDARTWRLVGRFVGEVLGMSLGMYMLFIMWDWTV</sequence>
<feature type="domain" description="Calcineurin-like phosphoesterase" evidence="6">
    <location>
        <begin position="83"/>
        <end position="307"/>
    </location>
</feature>
<dbReference type="Proteomes" id="UP000053201">
    <property type="component" value="Unassembled WGS sequence"/>
</dbReference>
<feature type="transmembrane region" description="Helical" evidence="5">
    <location>
        <begin position="428"/>
        <end position="450"/>
    </location>
</feature>
<evidence type="ECO:0000256" key="3">
    <source>
        <dbReference type="ARBA" id="ARBA00022989"/>
    </source>
</evidence>
<proteinExistence type="predicted"/>
<dbReference type="EMBL" id="KQ257462">
    <property type="protein sequence ID" value="KNC97928.1"/>
    <property type="molecule type" value="Genomic_DNA"/>
</dbReference>
<keyword evidence="2 5" id="KW-0812">Transmembrane</keyword>
<dbReference type="Pfam" id="PF00149">
    <property type="entry name" value="Metallophos"/>
    <property type="match status" value="1"/>
</dbReference>
<keyword evidence="4 5" id="KW-0472">Membrane</keyword>
<dbReference type="GO" id="GO:0006506">
    <property type="term" value="P:GPI anchor biosynthetic process"/>
    <property type="evidence" value="ECO:0007669"/>
    <property type="project" value="InterPro"/>
</dbReference>
<dbReference type="AlphaFoldDB" id="A0A0L0HB30"/>
<dbReference type="OMA" id="LHCMKYP"/>
<dbReference type="PANTHER" id="PTHR13315:SF4">
    <property type="entry name" value="METALLOPHOSPHOESTERASE, ISOFORM E"/>
    <property type="match status" value="1"/>
</dbReference>
<comment type="subcellular location">
    <subcellularLocation>
        <location evidence="1">Membrane</location>
        <topology evidence="1">Multi-pass membrane protein</topology>
    </subcellularLocation>
</comment>
<reference evidence="7 8" key="1">
    <citation type="submission" date="2009-08" db="EMBL/GenBank/DDBJ databases">
        <title>The Genome Sequence of Spizellomyces punctatus strain DAOM BR117.</title>
        <authorList>
            <consortium name="The Broad Institute Genome Sequencing Platform"/>
            <person name="Russ C."/>
            <person name="Cuomo C."/>
            <person name="Shea T."/>
            <person name="Young S.K."/>
            <person name="Zeng Q."/>
            <person name="Koehrsen M."/>
            <person name="Haas B."/>
            <person name="Borodovsky M."/>
            <person name="Guigo R."/>
            <person name="Alvarado L."/>
            <person name="Berlin A."/>
            <person name="Bochicchio J."/>
            <person name="Borenstein D."/>
            <person name="Chapman S."/>
            <person name="Chen Z."/>
            <person name="Engels R."/>
            <person name="Freedman E."/>
            <person name="Gellesch M."/>
            <person name="Goldberg J."/>
            <person name="Griggs A."/>
            <person name="Gujja S."/>
            <person name="Heiman D."/>
            <person name="Hepburn T."/>
            <person name="Howarth C."/>
            <person name="Jen D."/>
            <person name="Larson L."/>
            <person name="Lewis B."/>
            <person name="Mehta T."/>
            <person name="Park D."/>
            <person name="Pearson M."/>
            <person name="Roberts A."/>
            <person name="Saif S."/>
            <person name="Shenoy N."/>
            <person name="Sisk P."/>
            <person name="Stolte C."/>
            <person name="Sykes S."/>
            <person name="Thomson T."/>
            <person name="Walk T."/>
            <person name="White J."/>
            <person name="Yandava C."/>
            <person name="Burger G."/>
            <person name="Gray M.W."/>
            <person name="Holland P.W.H."/>
            <person name="King N."/>
            <person name="Lang F.B.F."/>
            <person name="Roger A.J."/>
            <person name="Ruiz-Trillo I."/>
            <person name="Lander E."/>
            <person name="Nusbaum C."/>
        </authorList>
    </citation>
    <scope>NUCLEOTIDE SEQUENCE [LARGE SCALE GENOMIC DNA]</scope>
    <source>
        <strain evidence="7 8">DAOM BR117</strain>
    </source>
</reference>
<name>A0A0L0HB30_SPIPD</name>
<evidence type="ECO:0000256" key="5">
    <source>
        <dbReference type="SAM" id="Phobius"/>
    </source>
</evidence>
<evidence type="ECO:0000256" key="1">
    <source>
        <dbReference type="ARBA" id="ARBA00004141"/>
    </source>
</evidence>
<dbReference type="RefSeq" id="XP_016605968.1">
    <property type="nucleotide sequence ID" value="XM_016755110.1"/>
</dbReference>
<evidence type="ECO:0000256" key="2">
    <source>
        <dbReference type="ARBA" id="ARBA00022692"/>
    </source>
</evidence>
<evidence type="ECO:0000259" key="6">
    <source>
        <dbReference type="Pfam" id="PF00149"/>
    </source>
</evidence>
<dbReference type="GeneID" id="27690186"/>
<dbReference type="InterPro" id="IPR033308">
    <property type="entry name" value="PGAP5/Cdc1/Ted1"/>
</dbReference>
<accession>A0A0L0HB30</accession>
<feature type="transmembrane region" description="Helical" evidence="5">
    <location>
        <begin position="365"/>
        <end position="385"/>
    </location>
</feature>
<evidence type="ECO:0000256" key="4">
    <source>
        <dbReference type="ARBA" id="ARBA00023136"/>
    </source>
</evidence>
<dbReference type="OrthoDB" id="5977743at2759"/>
<organism evidence="7 8">
    <name type="scientific">Spizellomyces punctatus (strain DAOM BR117)</name>
    <dbReference type="NCBI Taxonomy" id="645134"/>
    <lineage>
        <taxon>Eukaryota</taxon>
        <taxon>Fungi</taxon>
        <taxon>Fungi incertae sedis</taxon>
        <taxon>Chytridiomycota</taxon>
        <taxon>Chytridiomycota incertae sedis</taxon>
        <taxon>Chytridiomycetes</taxon>
        <taxon>Spizellomycetales</taxon>
        <taxon>Spizellomycetaceae</taxon>
        <taxon>Spizellomyces</taxon>
    </lineage>
</organism>
<dbReference type="FunCoup" id="A0A0L0HB30">
    <property type="interactions" value="193"/>
</dbReference>
<dbReference type="InterPro" id="IPR004843">
    <property type="entry name" value="Calcineurin-like_PHP"/>
</dbReference>
<dbReference type="GO" id="GO:0016787">
    <property type="term" value="F:hydrolase activity"/>
    <property type="evidence" value="ECO:0007669"/>
    <property type="project" value="InterPro"/>
</dbReference>
<gene>
    <name evidence="7" type="ORF">SPPG_06918</name>
</gene>
<evidence type="ECO:0000313" key="8">
    <source>
        <dbReference type="Proteomes" id="UP000053201"/>
    </source>
</evidence>
<dbReference type="VEuPathDB" id="FungiDB:SPPG_06918"/>
<dbReference type="InterPro" id="IPR029052">
    <property type="entry name" value="Metallo-depent_PP-like"/>
</dbReference>
<dbReference type="PANTHER" id="PTHR13315">
    <property type="entry name" value="METALLO PHOSPHOESTERASE RELATED"/>
    <property type="match status" value="1"/>
</dbReference>
<keyword evidence="8" id="KW-1185">Reference proteome</keyword>
<dbReference type="GO" id="GO:0005783">
    <property type="term" value="C:endoplasmic reticulum"/>
    <property type="evidence" value="ECO:0007669"/>
    <property type="project" value="TreeGrafter"/>
</dbReference>